<protein>
    <submittedName>
        <fullName evidence="2">Type-F conjugative transfer system mating-pair stabilization protein TraN</fullName>
    </submittedName>
</protein>
<proteinExistence type="predicted"/>
<feature type="chain" id="PRO_5031175132" evidence="1">
    <location>
        <begin position="19"/>
        <end position="574"/>
    </location>
</feature>
<dbReference type="InterPro" id="IPR014121">
    <property type="entry name" value="TraN_Ftype"/>
</dbReference>
<organism evidence="2">
    <name type="scientific">Vibrio cyclitrophicus</name>
    <dbReference type="NCBI Taxonomy" id="47951"/>
    <lineage>
        <taxon>Bacteria</taxon>
        <taxon>Pseudomonadati</taxon>
        <taxon>Pseudomonadota</taxon>
        <taxon>Gammaproteobacteria</taxon>
        <taxon>Vibrionales</taxon>
        <taxon>Vibrionaceae</taxon>
        <taxon>Vibrio</taxon>
    </lineage>
</organism>
<reference evidence="2" key="1">
    <citation type="submission" date="2016-07" db="EMBL/GenBank/DDBJ databases">
        <authorList>
            <person name="Kauffman K."/>
            <person name="Arevalo P."/>
            <person name="Polz M.F."/>
        </authorList>
    </citation>
    <scope>NUCLEOTIDE SEQUENCE</scope>
    <source>
        <strain evidence="2">10N.222.46.E12</strain>
    </source>
</reference>
<name>A0A7Z1MK62_9VIBR</name>
<sequence length="574" mass="62593">MKVLSLAWMVVLSFSSYANNTQDYQNNVDFAKGAINQVQSASGYALDVNDYCADSACQQEVASPSLKGASDAAITDKATTEFFINNEAQTIQGNFDKGRPDVKNDPTYQYALIGQENAFEISHGISNEYVDCDNGTQCITEYSPKTCNAPTHNSVPCTKTPTFTASLSPVIYTCPSGWSRQGYNCKRTIQQCRYNSSNAISQSGGNSNCASNRTSYLWNGKYVTSNQGFTKGVLKSSSSWGACKGSNWRRSYEICGPVQETIKASLSCSGGYTLSGGNCVKNTLTWQTQCTLLKECKVISQTCVEGRSTRTINGVPTTLDCWKYQVNHRCDTVDTCATLKPDCETLNATCSLKQNGVCIEEEFTKSCPYQSCSDTALICGEDNFFLDGEFYEPTPTQSDDFNRVASGLGVLEEAAKDLTDPPKMFAGQSKQCTDKAFGFADCCKDGGWGTGIGLDECSEDEKALGQAKEQKTTIELGSYCASKVLGVCTRKKKTYCVFDSKLSRIIQEQGVKGQLGISLGTPKSPICGAITPEQMQQINFDVMDFSDFYAEMNENVQIPSPTEIQNRLSSSLQE</sequence>
<dbReference type="EMBL" id="MDBS01000020">
    <property type="protein sequence ID" value="PMP30515.1"/>
    <property type="molecule type" value="Genomic_DNA"/>
</dbReference>
<feature type="signal peptide" evidence="1">
    <location>
        <begin position="1"/>
        <end position="18"/>
    </location>
</feature>
<evidence type="ECO:0000313" key="2">
    <source>
        <dbReference type="EMBL" id="PMP30515.1"/>
    </source>
</evidence>
<dbReference type="RefSeq" id="WP_154723960.1">
    <property type="nucleotide sequence ID" value="NZ_CP170597.1"/>
</dbReference>
<dbReference type="NCBIfam" id="TIGR02750">
    <property type="entry name" value="TraN_Ftype"/>
    <property type="match status" value="1"/>
</dbReference>
<gene>
    <name evidence="2" type="ORF">BCS90_14525</name>
</gene>
<dbReference type="Pfam" id="PF06986">
    <property type="entry name" value="F_T4SS_TraN"/>
    <property type="match status" value="1"/>
</dbReference>
<keyword evidence="1" id="KW-0732">Signal</keyword>
<comment type="caution">
    <text evidence="2">The sequence shown here is derived from an EMBL/GenBank/DDBJ whole genome shotgun (WGS) entry which is preliminary data.</text>
</comment>
<accession>A0A7Z1MK62</accession>
<reference evidence="2" key="2">
    <citation type="journal article" date="2018" name="Nature">
        <title>A major lineage of non-tailed dsDNA viruses as unrecognized killers of marine bacteria.</title>
        <authorList>
            <person name="Kauffman K.M."/>
            <person name="Hussain F.A."/>
            <person name="Yang J."/>
            <person name="Arevalo P."/>
            <person name="Brown J.M."/>
            <person name="Chang W.K."/>
            <person name="VanInsberghe D."/>
            <person name="Elsherbini J."/>
            <person name="Sharma R.S."/>
            <person name="Cutler M.B."/>
            <person name="Kelly L."/>
            <person name="Polz M.F."/>
        </authorList>
    </citation>
    <scope>NUCLEOTIDE SEQUENCE</scope>
    <source>
        <strain evidence="2">10N.222.46.E12</strain>
    </source>
</reference>
<dbReference type="AlphaFoldDB" id="A0A7Z1MK62"/>
<evidence type="ECO:0000256" key="1">
    <source>
        <dbReference type="SAM" id="SignalP"/>
    </source>
</evidence>